<evidence type="ECO:0000313" key="9">
    <source>
        <dbReference type="EMBL" id="AJW29366.1"/>
    </source>
</evidence>
<feature type="binding site" evidence="5">
    <location>
        <begin position="95"/>
        <end position="98"/>
    </location>
    <ligand>
        <name>FAD</name>
        <dbReference type="ChEBI" id="CHEBI:57692"/>
    </ligand>
</feature>
<evidence type="ECO:0000256" key="6">
    <source>
        <dbReference type="RuleBase" id="RU003968"/>
    </source>
</evidence>
<name>A0A0D4ZZK0_9SPHN</name>
<feature type="domain" description="Glucose-methanol-choline oxidoreductase N-terminal" evidence="7">
    <location>
        <begin position="85"/>
        <end position="108"/>
    </location>
</feature>
<evidence type="ECO:0000256" key="1">
    <source>
        <dbReference type="ARBA" id="ARBA00001974"/>
    </source>
</evidence>
<evidence type="ECO:0000256" key="5">
    <source>
        <dbReference type="PIRSR" id="PIRSR000137-2"/>
    </source>
</evidence>
<protein>
    <submittedName>
        <fullName evidence="9">Choline dehydrogenase</fullName>
        <ecNumber evidence="9">1.1.99.1</ecNumber>
    </submittedName>
</protein>
<dbReference type="PIRSF" id="PIRSF000137">
    <property type="entry name" value="Alcohol_oxidase"/>
    <property type="match status" value="1"/>
</dbReference>
<dbReference type="GO" id="GO:0050660">
    <property type="term" value="F:flavin adenine dinucleotide binding"/>
    <property type="evidence" value="ECO:0007669"/>
    <property type="project" value="InterPro"/>
</dbReference>
<dbReference type="InterPro" id="IPR036188">
    <property type="entry name" value="FAD/NAD-bd_sf"/>
</dbReference>
<accession>A0A0D4ZZK0</accession>
<keyword evidence="4 5" id="KW-0274">FAD</keyword>
<dbReference type="SUPFAM" id="SSF51905">
    <property type="entry name" value="FAD/NAD(P)-binding domain"/>
    <property type="match status" value="1"/>
</dbReference>
<evidence type="ECO:0000256" key="3">
    <source>
        <dbReference type="ARBA" id="ARBA00022630"/>
    </source>
</evidence>
<organism evidence="9">
    <name type="scientific">Sphingomonas sp. NS2</name>
    <dbReference type="NCBI Taxonomy" id="908605"/>
    <lineage>
        <taxon>Bacteria</taxon>
        <taxon>Pseudomonadati</taxon>
        <taxon>Pseudomonadota</taxon>
        <taxon>Alphaproteobacteria</taxon>
        <taxon>Sphingomonadales</taxon>
        <taxon>Sphingomonadaceae</taxon>
        <taxon>Sphingomonas</taxon>
    </lineage>
</organism>
<dbReference type="PROSITE" id="PS00623">
    <property type="entry name" value="GMC_OXRED_1"/>
    <property type="match status" value="1"/>
</dbReference>
<keyword evidence="3 6" id="KW-0285">Flavoprotein</keyword>
<dbReference type="PROSITE" id="PS00624">
    <property type="entry name" value="GMC_OXRED_2"/>
    <property type="match status" value="1"/>
</dbReference>
<feature type="binding site" evidence="5">
    <location>
        <position position="223"/>
    </location>
    <ligand>
        <name>FAD</name>
        <dbReference type="ChEBI" id="CHEBI:57692"/>
    </ligand>
</feature>
<dbReference type="PANTHER" id="PTHR11552:SF147">
    <property type="entry name" value="CHOLINE DEHYDROGENASE, MITOCHONDRIAL"/>
    <property type="match status" value="1"/>
</dbReference>
<comment type="similarity">
    <text evidence="2 6">Belongs to the GMC oxidoreductase family.</text>
</comment>
<dbReference type="AlphaFoldDB" id="A0A0D4ZZK0"/>
<dbReference type="InterPro" id="IPR007867">
    <property type="entry name" value="GMC_OxRtase_C"/>
</dbReference>
<sequence>MKDDAIVADYIIVGGGSAGAVLANRLSEDGRSKVVLLEAGGNGRSLVMQVPAGVVQLIGNTKYDWVYPQDPDPTIDNRSFAWSGGKALGGGSAINGMVYVRGTRRDYDRWAEAGATGWGFNDVFPYFLKSENWSGKPSQAHGSHGPLSVAPMRPGFHPLTHTFLKACNELGIPTLFEYQDGQMEGVYLTHGSQRDGWRCSTEKAYLRPARSRPNLEIIVDADVEHVDFEGARAVGVTYLHKGIKRKARARGEVILSAGAMGTPALLMRSGIGPAGILQEHGISVRQDASQVGANLQEHPGVGQNKYVNQPTMNSRMRPVDILRYLLRYAWNRSGPLSAPAVPAMGLVRTRDDLDEPNVQFHFMPLGYDMDPNATSWDSSGLPKEQIITLYASVCHPKSRGRVVLNADLRPRIMHRLFDDERDLATMIEGCKLINQLYHTPAMRSLVTADRSPNPIPANDEEWAAFIRAKAALGYHAVGTCRMGSDAQSVVDPQLRVRGIEGLRVADASIMPTLPSTNTNATAIMIGEKAADIIAGRVAAAKQAA</sequence>
<dbReference type="InterPro" id="IPR000172">
    <property type="entry name" value="GMC_OxRdtase_N"/>
</dbReference>
<dbReference type="SUPFAM" id="SSF54373">
    <property type="entry name" value="FAD-linked reductases, C-terminal domain"/>
    <property type="match status" value="1"/>
</dbReference>
<evidence type="ECO:0000259" key="8">
    <source>
        <dbReference type="PROSITE" id="PS00624"/>
    </source>
</evidence>
<dbReference type="GO" id="GO:0008812">
    <property type="term" value="F:choline dehydrogenase activity"/>
    <property type="evidence" value="ECO:0007669"/>
    <property type="project" value="UniProtKB-EC"/>
</dbReference>
<keyword evidence="9" id="KW-0614">Plasmid</keyword>
<reference evidence="9" key="1">
    <citation type="submission" date="2014-06" db="EMBL/GenBank/DDBJ databases">
        <title>Molecular and ecological studies on carbamate pesticide degrading bacteria isolated from agricultural soils.</title>
        <authorList>
            <person name="Kim D.-U."/>
            <person name="Ka J.-O."/>
        </authorList>
    </citation>
    <scope>NUCLEOTIDE SEQUENCE</scope>
    <source>
        <strain evidence="9">NS2</strain>
        <plasmid evidence="9">201</plasmid>
    </source>
</reference>
<evidence type="ECO:0000256" key="4">
    <source>
        <dbReference type="ARBA" id="ARBA00022827"/>
    </source>
</evidence>
<geneLocation type="plasmid" evidence="9">
    <name>201</name>
</geneLocation>
<keyword evidence="9" id="KW-0560">Oxidoreductase</keyword>
<dbReference type="EC" id="1.1.99.1" evidence="9"/>
<evidence type="ECO:0000256" key="2">
    <source>
        <dbReference type="ARBA" id="ARBA00010790"/>
    </source>
</evidence>
<proteinExistence type="inferred from homology"/>
<dbReference type="InterPro" id="IPR012132">
    <property type="entry name" value="GMC_OxRdtase"/>
</dbReference>
<dbReference type="EMBL" id="KM017070">
    <property type="protein sequence ID" value="AJW29366.1"/>
    <property type="molecule type" value="Genomic_DNA"/>
</dbReference>
<dbReference type="Pfam" id="PF00732">
    <property type="entry name" value="GMC_oxred_N"/>
    <property type="match status" value="1"/>
</dbReference>
<feature type="domain" description="Glucose-methanol-choline oxidoreductase N-terminal" evidence="8">
    <location>
        <begin position="258"/>
        <end position="272"/>
    </location>
</feature>
<gene>
    <name evidence="9" type="ORF">plasmid201_178</name>
</gene>
<dbReference type="PANTHER" id="PTHR11552">
    <property type="entry name" value="GLUCOSE-METHANOL-CHOLINE GMC OXIDOREDUCTASE"/>
    <property type="match status" value="1"/>
</dbReference>
<dbReference type="Gene3D" id="3.50.50.60">
    <property type="entry name" value="FAD/NAD(P)-binding domain"/>
    <property type="match status" value="1"/>
</dbReference>
<dbReference type="Pfam" id="PF05199">
    <property type="entry name" value="GMC_oxred_C"/>
    <property type="match status" value="1"/>
</dbReference>
<evidence type="ECO:0000259" key="7">
    <source>
        <dbReference type="PROSITE" id="PS00623"/>
    </source>
</evidence>
<dbReference type="Gene3D" id="3.30.560.10">
    <property type="entry name" value="Glucose Oxidase, domain 3"/>
    <property type="match status" value="1"/>
</dbReference>
<comment type="cofactor">
    <cofactor evidence="1 5">
        <name>FAD</name>
        <dbReference type="ChEBI" id="CHEBI:57692"/>
    </cofactor>
</comment>